<dbReference type="GO" id="GO:0001731">
    <property type="term" value="P:formation of translation preinitiation complex"/>
    <property type="evidence" value="ECO:0007669"/>
    <property type="project" value="TreeGrafter"/>
</dbReference>
<protein>
    <submittedName>
        <fullName evidence="1">Translation machinery-associated protein 20</fullName>
    </submittedName>
</protein>
<dbReference type="STRING" id="86259.A0A4Z1PIB8"/>
<sequence>MSLFKKDKCTGKKSNAAGKVESMLKDRIQELYPLLTPHIDEIFLSTTKRPKGQRPQLECIKVDVGTTGAAGEEKQLPKHNFYVMHDPLTKESYPLFYEVPEPRHERTLQRTKVNNKDIWAKDLVVPHLALVHRFPECFHRLRCDRGAIRFVLSGAPMMAPGLTSQGGRLPGDENEGEDAKYGTEELQQGDVVVVEAEGKEHACLVGVLSRSTGDIKKTGKDAALDNTYHYLGDGLWKLDYN</sequence>
<dbReference type="SUPFAM" id="SSF88697">
    <property type="entry name" value="PUA domain-like"/>
    <property type="match status" value="1"/>
</dbReference>
<gene>
    <name evidence="1" type="ORF">E6O75_ATG04974</name>
</gene>
<accession>A0A4Z1PIB8</accession>
<dbReference type="PANTHER" id="PTHR22798:SF0">
    <property type="entry name" value="MALIGNANT T-CELL-AMPLIFIED SEQUENCE 1"/>
    <property type="match status" value="1"/>
</dbReference>
<dbReference type="GO" id="GO:0003723">
    <property type="term" value="F:RNA binding"/>
    <property type="evidence" value="ECO:0007669"/>
    <property type="project" value="InterPro"/>
</dbReference>
<dbReference type="OrthoDB" id="10249667at2759"/>
<evidence type="ECO:0000313" key="2">
    <source>
        <dbReference type="Proteomes" id="UP000298493"/>
    </source>
</evidence>
<dbReference type="Gene3D" id="3.10.400.20">
    <property type="match status" value="1"/>
</dbReference>
<reference evidence="1 2" key="1">
    <citation type="submission" date="2019-04" db="EMBL/GenBank/DDBJ databases">
        <title>High contiguity whole genome sequence and gene annotation resource for two Venturia nashicola isolates.</title>
        <authorList>
            <person name="Prokchorchik M."/>
            <person name="Won K."/>
            <person name="Lee Y."/>
            <person name="Choi E.D."/>
            <person name="Segonzac C."/>
            <person name="Sohn K.H."/>
        </authorList>
    </citation>
    <scope>NUCLEOTIDE SEQUENCE [LARGE SCALE GENOMIC DNA]</scope>
    <source>
        <strain evidence="1 2">PRI2</strain>
    </source>
</reference>
<comment type="caution">
    <text evidence="1">The sequence shown here is derived from an EMBL/GenBank/DDBJ whole genome shotgun (WGS) entry which is preliminary data.</text>
</comment>
<keyword evidence="2" id="KW-1185">Reference proteome</keyword>
<dbReference type="Proteomes" id="UP000298493">
    <property type="component" value="Unassembled WGS sequence"/>
</dbReference>
<dbReference type="PANTHER" id="PTHR22798">
    <property type="entry name" value="MCT-1 PROTEIN"/>
    <property type="match status" value="1"/>
</dbReference>
<organism evidence="1 2">
    <name type="scientific">Venturia nashicola</name>
    <dbReference type="NCBI Taxonomy" id="86259"/>
    <lineage>
        <taxon>Eukaryota</taxon>
        <taxon>Fungi</taxon>
        <taxon>Dikarya</taxon>
        <taxon>Ascomycota</taxon>
        <taxon>Pezizomycotina</taxon>
        <taxon>Dothideomycetes</taxon>
        <taxon>Pleosporomycetidae</taxon>
        <taxon>Venturiales</taxon>
        <taxon>Venturiaceae</taxon>
        <taxon>Venturia</taxon>
    </lineage>
</organism>
<dbReference type="InterPro" id="IPR004521">
    <property type="entry name" value="Uncharacterised_CHP00451"/>
</dbReference>
<name>A0A4Z1PIB8_9PEZI</name>
<evidence type="ECO:0000313" key="1">
    <source>
        <dbReference type="EMBL" id="TID21579.1"/>
    </source>
</evidence>
<proteinExistence type="predicted"/>
<dbReference type="InterPro" id="IPR015947">
    <property type="entry name" value="PUA-like_sf"/>
</dbReference>
<dbReference type="NCBIfam" id="TIGR00451">
    <property type="entry name" value="unchar_dom_2"/>
    <property type="match status" value="1"/>
</dbReference>
<dbReference type="InterPro" id="IPR016437">
    <property type="entry name" value="MCT-1/Tma20"/>
</dbReference>
<dbReference type="EMBL" id="SNSC02000009">
    <property type="protein sequence ID" value="TID21579.1"/>
    <property type="molecule type" value="Genomic_DNA"/>
</dbReference>
<dbReference type="PROSITE" id="PS50890">
    <property type="entry name" value="PUA"/>
    <property type="match status" value="1"/>
</dbReference>
<dbReference type="AlphaFoldDB" id="A0A4Z1PIB8"/>